<proteinExistence type="predicted"/>
<dbReference type="AlphaFoldDB" id="A0A6M3LD72"/>
<accession>A0A6M3LD72</accession>
<dbReference type="EMBL" id="MT142995">
    <property type="protein sequence ID" value="QJA91542.1"/>
    <property type="molecule type" value="Genomic_DNA"/>
</dbReference>
<sequence>MKLMRKKELKLKIKYDGFDIKLDKKLEKLVGDFGWKWDSNGYDFGSNKTDMNFYKKLK</sequence>
<evidence type="ECO:0000313" key="2">
    <source>
        <dbReference type="EMBL" id="QJA91542.1"/>
    </source>
</evidence>
<reference evidence="2" key="1">
    <citation type="submission" date="2020-03" db="EMBL/GenBank/DDBJ databases">
        <title>The deep terrestrial virosphere.</title>
        <authorList>
            <person name="Holmfeldt K."/>
            <person name="Nilsson E."/>
            <person name="Simone D."/>
            <person name="Lopez-Fernandez M."/>
            <person name="Wu X."/>
            <person name="de Brujin I."/>
            <person name="Lundin D."/>
            <person name="Andersson A."/>
            <person name="Bertilsson S."/>
            <person name="Dopson M."/>
        </authorList>
    </citation>
    <scope>NUCLEOTIDE SEQUENCE</scope>
    <source>
        <strain evidence="1">MM415A03243</strain>
        <strain evidence="2">MM415B03341</strain>
    </source>
</reference>
<organism evidence="2">
    <name type="scientific">viral metagenome</name>
    <dbReference type="NCBI Taxonomy" id="1070528"/>
    <lineage>
        <taxon>unclassified sequences</taxon>
        <taxon>metagenomes</taxon>
        <taxon>organismal metagenomes</taxon>
    </lineage>
</organism>
<name>A0A6M3LD72_9ZZZZ</name>
<gene>
    <name evidence="1" type="ORF">MM415A03243_0013</name>
    <name evidence="2" type="ORF">MM415B03341_0001</name>
</gene>
<evidence type="ECO:0000313" key="1">
    <source>
        <dbReference type="EMBL" id="QJA71358.1"/>
    </source>
</evidence>
<dbReference type="EMBL" id="MT141866">
    <property type="protein sequence ID" value="QJA71358.1"/>
    <property type="molecule type" value="Genomic_DNA"/>
</dbReference>
<protein>
    <submittedName>
        <fullName evidence="2">Uncharacterized protein</fullName>
    </submittedName>
</protein>